<dbReference type="Pfam" id="PF13778">
    <property type="entry name" value="DUF4174"/>
    <property type="match status" value="1"/>
</dbReference>
<accession>A0A4R6TLR1</accession>
<gene>
    <name evidence="3" type="ORF">CLV82_1437</name>
</gene>
<reference evidence="3 4" key="1">
    <citation type="submission" date="2019-03" db="EMBL/GenBank/DDBJ databases">
        <title>Genomic Encyclopedia of Archaeal and Bacterial Type Strains, Phase II (KMG-II): from individual species to whole genera.</title>
        <authorList>
            <person name="Goeker M."/>
        </authorList>
    </citation>
    <scope>NUCLEOTIDE SEQUENCE [LARGE SCALE GENOMIC DNA]</scope>
    <source>
        <strain evidence="3 4">DSM 18435</strain>
    </source>
</reference>
<organism evidence="3 4">
    <name type="scientific">Zeaxanthinibacter enoshimensis</name>
    <dbReference type="NCBI Taxonomy" id="392009"/>
    <lineage>
        <taxon>Bacteria</taxon>
        <taxon>Pseudomonadati</taxon>
        <taxon>Bacteroidota</taxon>
        <taxon>Flavobacteriia</taxon>
        <taxon>Flavobacteriales</taxon>
        <taxon>Flavobacteriaceae</taxon>
        <taxon>Zeaxanthinibacter</taxon>
    </lineage>
</organism>
<evidence type="ECO:0000256" key="1">
    <source>
        <dbReference type="ARBA" id="ARBA00022729"/>
    </source>
</evidence>
<comment type="caution">
    <text evidence="3">The sequence shown here is derived from an EMBL/GenBank/DDBJ whole genome shotgun (WGS) entry which is preliminary data.</text>
</comment>
<sequence>MRITVVIIAVLLSGFSAWAQDIRDYRWKNRLLFLSVNQAVTVTASEAAGKYMTQKKAMSERELLLFFIKDDAIFDAAGNSVDLELPAQYYPVAGGTVLVGKDGGVKLLQKGIADPVRIFEVIDGMPMRRAEMRRKKPD</sequence>
<feature type="domain" description="DUF4174" evidence="2">
    <location>
        <begin position="23"/>
        <end position="131"/>
    </location>
</feature>
<dbReference type="Proteomes" id="UP000295468">
    <property type="component" value="Unassembled WGS sequence"/>
</dbReference>
<dbReference type="EMBL" id="SNYI01000002">
    <property type="protein sequence ID" value="TDQ30748.1"/>
    <property type="molecule type" value="Genomic_DNA"/>
</dbReference>
<protein>
    <submittedName>
        <fullName evidence="3">Uncharacterized protein DUF4174</fullName>
    </submittedName>
</protein>
<keyword evidence="1" id="KW-0732">Signal</keyword>
<dbReference type="AlphaFoldDB" id="A0A4R6TLR1"/>
<evidence type="ECO:0000313" key="3">
    <source>
        <dbReference type="EMBL" id="TDQ30748.1"/>
    </source>
</evidence>
<proteinExistence type="predicted"/>
<evidence type="ECO:0000313" key="4">
    <source>
        <dbReference type="Proteomes" id="UP000295468"/>
    </source>
</evidence>
<dbReference type="InterPro" id="IPR025232">
    <property type="entry name" value="DUF4174"/>
</dbReference>
<evidence type="ECO:0000259" key="2">
    <source>
        <dbReference type="Pfam" id="PF13778"/>
    </source>
</evidence>
<name>A0A4R6TLR1_9FLAO</name>
<keyword evidence="4" id="KW-1185">Reference proteome</keyword>